<evidence type="ECO:0000256" key="2">
    <source>
        <dbReference type="ARBA" id="ARBA00023242"/>
    </source>
</evidence>
<dbReference type="AlphaFoldDB" id="A0A1A9W7U3"/>
<evidence type="ECO:0000259" key="3">
    <source>
        <dbReference type="Pfam" id="PF22602"/>
    </source>
</evidence>
<comment type="subcellular location">
    <subcellularLocation>
        <location evidence="1">Nucleus</location>
    </subcellularLocation>
</comment>
<name>A0A1A9W7U3_9MUSC</name>
<dbReference type="EnsemblMetazoa" id="GBRI009310-RA">
    <property type="protein sequence ID" value="GBRI009310-PA"/>
    <property type="gene ID" value="GBRI009310"/>
</dbReference>
<dbReference type="GO" id="GO:0003723">
    <property type="term" value="F:RNA binding"/>
    <property type="evidence" value="ECO:0007669"/>
    <property type="project" value="TreeGrafter"/>
</dbReference>
<dbReference type="VEuPathDB" id="VectorBase:GBRI009310"/>
<accession>A0A1A9W7U3</accession>
<dbReference type="Gene3D" id="3.10.450.50">
    <property type="match status" value="1"/>
</dbReference>
<organism evidence="4 5">
    <name type="scientific">Glossina brevipalpis</name>
    <dbReference type="NCBI Taxonomy" id="37001"/>
    <lineage>
        <taxon>Eukaryota</taxon>
        <taxon>Metazoa</taxon>
        <taxon>Ecdysozoa</taxon>
        <taxon>Arthropoda</taxon>
        <taxon>Hexapoda</taxon>
        <taxon>Insecta</taxon>
        <taxon>Pterygota</taxon>
        <taxon>Neoptera</taxon>
        <taxon>Endopterygota</taxon>
        <taxon>Diptera</taxon>
        <taxon>Brachycera</taxon>
        <taxon>Muscomorpha</taxon>
        <taxon>Hippoboscoidea</taxon>
        <taxon>Glossinidae</taxon>
        <taxon>Glossina</taxon>
    </lineage>
</organism>
<dbReference type="GO" id="GO:0016973">
    <property type="term" value="P:poly(A)+ mRNA export from nucleus"/>
    <property type="evidence" value="ECO:0007669"/>
    <property type="project" value="TreeGrafter"/>
</dbReference>
<evidence type="ECO:0000313" key="4">
    <source>
        <dbReference type="EnsemblMetazoa" id="GBRI009310-PA"/>
    </source>
</evidence>
<dbReference type="InterPro" id="IPR002075">
    <property type="entry name" value="NTF2_dom"/>
</dbReference>
<evidence type="ECO:0000313" key="5">
    <source>
        <dbReference type="Proteomes" id="UP000091820"/>
    </source>
</evidence>
<dbReference type="STRING" id="37001.A0A1A9W7U3"/>
<evidence type="ECO:0000256" key="1">
    <source>
        <dbReference type="ARBA" id="ARBA00004123"/>
    </source>
</evidence>
<keyword evidence="2" id="KW-0539">Nucleus</keyword>
<dbReference type="PANTHER" id="PTHR10662:SF22">
    <property type="entry name" value="NUCLEAR RNA EXPORT FACTOR 1"/>
    <property type="match status" value="1"/>
</dbReference>
<protein>
    <recommendedName>
        <fullName evidence="3">Nuclear transport factor 2 domain-containing protein</fullName>
    </recommendedName>
</protein>
<keyword evidence="5" id="KW-1185">Reference proteome</keyword>
<dbReference type="Pfam" id="PF22602">
    <property type="entry name" value="NXF_NTF2"/>
    <property type="match status" value="1"/>
</dbReference>
<sequence>MVAGIFLHPQSFTLDLTLFTPNLISFTVGDLFKEFESNDNATDDVRCFQRQFIIVPVNAGYCIGNEMIFITNATGLQSRAFLKPQQQTTLVADTVVTTTPERAIDTGQHRLPMNQQASTSATAALMHLPVNQIEWFKQCLCKAT</sequence>
<reference evidence="4" key="2">
    <citation type="submission" date="2020-05" db="UniProtKB">
        <authorList>
            <consortium name="EnsemblMetazoa"/>
        </authorList>
    </citation>
    <scope>IDENTIFICATION</scope>
    <source>
        <strain evidence="4">IAEA</strain>
    </source>
</reference>
<dbReference type="GO" id="GO:0005634">
    <property type="term" value="C:nucleus"/>
    <property type="evidence" value="ECO:0007669"/>
    <property type="project" value="UniProtKB-SubCell"/>
</dbReference>
<proteinExistence type="predicted"/>
<reference evidence="5" key="1">
    <citation type="submission" date="2014-03" db="EMBL/GenBank/DDBJ databases">
        <authorList>
            <person name="Aksoy S."/>
            <person name="Warren W."/>
            <person name="Wilson R.K."/>
        </authorList>
    </citation>
    <scope>NUCLEOTIDE SEQUENCE [LARGE SCALE GENOMIC DNA]</scope>
    <source>
        <strain evidence="5">IAEA</strain>
    </source>
</reference>
<dbReference type="SUPFAM" id="SSF54427">
    <property type="entry name" value="NTF2-like"/>
    <property type="match status" value="1"/>
</dbReference>
<dbReference type="InterPro" id="IPR032710">
    <property type="entry name" value="NTF2-like_dom_sf"/>
</dbReference>
<feature type="domain" description="Nuclear transport factor 2" evidence="3">
    <location>
        <begin position="8"/>
        <end position="70"/>
    </location>
</feature>
<dbReference type="InterPro" id="IPR030217">
    <property type="entry name" value="NXF_fam"/>
</dbReference>
<dbReference type="PANTHER" id="PTHR10662">
    <property type="entry name" value="NUCLEAR RNA EXPORT FACTOR"/>
    <property type="match status" value="1"/>
</dbReference>
<dbReference type="Proteomes" id="UP000091820">
    <property type="component" value="Unassembled WGS sequence"/>
</dbReference>